<protein>
    <recommendedName>
        <fullName evidence="1">HD domain-containing protein</fullName>
    </recommendedName>
</protein>
<gene>
    <name evidence="2" type="ORF">TRV_03811</name>
</gene>
<evidence type="ECO:0000313" key="3">
    <source>
        <dbReference type="Proteomes" id="UP000008383"/>
    </source>
</evidence>
<dbReference type="Pfam" id="PF01966">
    <property type="entry name" value="HD"/>
    <property type="match status" value="1"/>
</dbReference>
<dbReference type="Proteomes" id="UP000008383">
    <property type="component" value="Unassembled WGS sequence"/>
</dbReference>
<dbReference type="RefSeq" id="XP_003022070.1">
    <property type="nucleotide sequence ID" value="XM_003022024.1"/>
</dbReference>
<keyword evidence="3" id="KW-1185">Reference proteome</keyword>
<comment type="caution">
    <text evidence="2">The sequence shown here is derived from an EMBL/GenBank/DDBJ whole genome shotgun (WGS) entry which is preliminary data.</text>
</comment>
<dbReference type="InterPro" id="IPR003607">
    <property type="entry name" value="HD/PDEase_dom"/>
</dbReference>
<evidence type="ECO:0000313" key="2">
    <source>
        <dbReference type="EMBL" id="EFE41452.1"/>
    </source>
</evidence>
<accession>D4D9L8</accession>
<dbReference type="InterPro" id="IPR006674">
    <property type="entry name" value="HD_domain"/>
</dbReference>
<proteinExistence type="predicted"/>
<sequence>MADSARSEDTADASDPIAAASSSAFSEAAIVKKVTRYVKEYMSEYNSSHDFDHVMRVLGLSRIIASSRLAKAKTAVSTWNPLVLTLGALLHHVGDGKHPKANEKPEANVKHDVTIYQLLLTFGTPIPVAEQVQIVVNNVSYSAETESEETREYVRKLVQEIPELGIIQDAHRLDAIGSIGIGRTFTYGGAVSKAGRPLQKTMAYFVEKLERLEASMKTPEGKRLALERTNRLKLFRGWWEEEMALAKSGLGQ</sequence>
<name>D4D9L8_TRIVH</name>
<reference evidence="3" key="1">
    <citation type="journal article" date="2011" name="Genome Biol.">
        <title>Comparative and functional genomics provide insights into the pathogenicity of dermatophytic fungi.</title>
        <authorList>
            <person name="Burmester A."/>
            <person name="Shelest E."/>
            <person name="Gloeckner G."/>
            <person name="Heddergott C."/>
            <person name="Schindler S."/>
            <person name="Staib P."/>
            <person name="Heidel A."/>
            <person name="Felder M."/>
            <person name="Petzold A."/>
            <person name="Szafranski K."/>
            <person name="Feuermann M."/>
            <person name="Pedruzzi I."/>
            <person name="Priebe S."/>
            <person name="Groth M."/>
            <person name="Winkler R."/>
            <person name="Li W."/>
            <person name="Kniemeyer O."/>
            <person name="Schroeckh V."/>
            <person name="Hertweck C."/>
            <person name="Hube B."/>
            <person name="White T.C."/>
            <person name="Platzer M."/>
            <person name="Guthke R."/>
            <person name="Heitman J."/>
            <person name="Woestemeyer J."/>
            <person name="Zipfel P.F."/>
            <person name="Monod M."/>
            <person name="Brakhage A.A."/>
        </authorList>
    </citation>
    <scope>NUCLEOTIDE SEQUENCE [LARGE SCALE GENOMIC DNA]</scope>
    <source>
        <strain evidence="3">HKI 0517</strain>
    </source>
</reference>
<dbReference type="SUPFAM" id="SSF109604">
    <property type="entry name" value="HD-domain/PDEase-like"/>
    <property type="match status" value="1"/>
</dbReference>
<dbReference type="PANTHER" id="PTHR33594">
    <property type="entry name" value="SUPERFAMILY HYDROLASE, PUTATIVE (AFU_ORTHOLOGUE AFUA_1G03035)-RELATED"/>
    <property type="match status" value="1"/>
</dbReference>
<dbReference type="OrthoDB" id="16547at2759"/>
<organism evidence="2 3">
    <name type="scientific">Trichophyton verrucosum (strain HKI 0517)</name>
    <dbReference type="NCBI Taxonomy" id="663202"/>
    <lineage>
        <taxon>Eukaryota</taxon>
        <taxon>Fungi</taxon>
        <taxon>Dikarya</taxon>
        <taxon>Ascomycota</taxon>
        <taxon>Pezizomycotina</taxon>
        <taxon>Eurotiomycetes</taxon>
        <taxon>Eurotiomycetidae</taxon>
        <taxon>Onygenales</taxon>
        <taxon>Arthrodermataceae</taxon>
        <taxon>Trichophyton</taxon>
    </lineage>
</organism>
<dbReference type="GeneID" id="9578954"/>
<dbReference type="AlphaFoldDB" id="D4D9L8"/>
<dbReference type="CDD" id="cd00077">
    <property type="entry name" value="HDc"/>
    <property type="match status" value="1"/>
</dbReference>
<feature type="domain" description="HD" evidence="1">
    <location>
        <begin position="51"/>
        <end position="175"/>
    </location>
</feature>
<dbReference type="KEGG" id="tve:TRV_03811"/>
<evidence type="ECO:0000259" key="1">
    <source>
        <dbReference type="Pfam" id="PF01966"/>
    </source>
</evidence>
<dbReference type="EMBL" id="ACYE01000196">
    <property type="protein sequence ID" value="EFE41452.1"/>
    <property type="molecule type" value="Genomic_DNA"/>
</dbReference>
<dbReference type="PANTHER" id="PTHR33594:SF1">
    <property type="entry name" value="HD_PDEASE DOMAIN-CONTAINING PROTEIN"/>
    <property type="match status" value="1"/>
</dbReference>
<dbReference type="Gene3D" id="1.10.3210.50">
    <property type="match status" value="1"/>
</dbReference>
<dbReference type="HOGENOM" id="CLU_036524_0_1_1"/>